<organism evidence="2 3">
    <name type="scientific">Dyadobacter soli</name>
    <dbReference type="NCBI Taxonomy" id="659014"/>
    <lineage>
        <taxon>Bacteria</taxon>
        <taxon>Pseudomonadati</taxon>
        <taxon>Bacteroidota</taxon>
        <taxon>Cytophagia</taxon>
        <taxon>Cytophagales</taxon>
        <taxon>Spirosomataceae</taxon>
        <taxon>Dyadobacter</taxon>
    </lineage>
</organism>
<proteinExistence type="predicted"/>
<dbReference type="Proteomes" id="UP000198748">
    <property type="component" value="Unassembled WGS sequence"/>
</dbReference>
<dbReference type="AlphaFoldDB" id="A0A1G7HJ27"/>
<dbReference type="OrthoDB" id="948245at2"/>
<dbReference type="RefSeq" id="WP_090151159.1">
    <property type="nucleotide sequence ID" value="NZ_FNAN01000008.1"/>
</dbReference>
<feature type="chain" id="PRO_5011729690" description="Lipoprotein" evidence="1">
    <location>
        <begin position="21"/>
        <end position="346"/>
    </location>
</feature>
<evidence type="ECO:0000313" key="3">
    <source>
        <dbReference type="Proteomes" id="UP000198748"/>
    </source>
</evidence>
<evidence type="ECO:0008006" key="4">
    <source>
        <dbReference type="Google" id="ProtNLM"/>
    </source>
</evidence>
<dbReference type="PROSITE" id="PS51257">
    <property type="entry name" value="PROKAR_LIPOPROTEIN"/>
    <property type="match status" value="1"/>
</dbReference>
<dbReference type="SUPFAM" id="SSF50952">
    <property type="entry name" value="Soluble quinoprotein glucose dehydrogenase"/>
    <property type="match status" value="1"/>
</dbReference>
<keyword evidence="1" id="KW-0732">Signal</keyword>
<accession>A0A1G7HJ27</accession>
<dbReference type="EMBL" id="FNAN01000008">
    <property type="protein sequence ID" value="SDE99999.1"/>
    <property type="molecule type" value="Genomic_DNA"/>
</dbReference>
<sequence length="346" mass="37887">MKYRLILLLVAVFASLLSCNEDVIESAPNSVEKSDDVDVKPFMTDSVDVYIAGAVNLAGDQWRASYWKNDSLYLLDENYSVAHDVVVLNGKVVAAGKYDGKPCLWRDGKRTMLDENRDGEVKAIGVLNGKLYLVGQLYETQTNFRAFIWTEGKMTFLNDFKGYASDIAFSGIDIYVSGMDSERPCYWKNGLKTELSSHFGHGYGIEVIGNDVYVGGEYRPSNGGYFLGGYWKNGSFQSSGNDCYIWNIGVDRGEVFLVGNGVVNTATDVAMLVAGSGKLVLDTPGRGLSGANDIAFSLNNQYVLGTCSGTASGEGAPRVCYWLNNKLHRVTDQKSLGVGIYLKSRK</sequence>
<dbReference type="STRING" id="659014.SAMN04487996_108165"/>
<gene>
    <name evidence="2" type="ORF">SAMN04487996_108165</name>
</gene>
<dbReference type="InterPro" id="IPR011041">
    <property type="entry name" value="Quinoprot_gluc/sorb_DH_b-prop"/>
</dbReference>
<evidence type="ECO:0000313" key="2">
    <source>
        <dbReference type="EMBL" id="SDE99999.1"/>
    </source>
</evidence>
<reference evidence="3" key="1">
    <citation type="submission" date="2016-10" db="EMBL/GenBank/DDBJ databases">
        <authorList>
            <person name="Varghese N."/>
            <person name="Submissions S."/>
        </authorList>
    </citation>
    <scope>NUCLEOTIDE SEQUENCE [LARGE SCALE GENOMIC DNA]</scope>
    <source>
        <strain evidence="3">DSM 25329</strain>
    </source>
</reference>
<evidence type="ECO:0000256" key="1">
    <source>
        <dbReference type="SAM" id="SignalP"/>
    </source>
</evidence>
<keyword evidence="3" id="KW-1185">Reference proteome</keyword>
<name>A0A1G7HJ27_9BACT</name>
<protein>
    <recommendedName>
        <fullName evidence="4">Lipoprotein</fullName>
    </recommendedName>
</protein>
<feature type="signal peptide" evidence="1">
    <location>
        <begin position="1"/>
        <end position="20"/>
    </location>
</feature>